<dbReference type="InterPro" id="IPR036412">
    <property type="entry name" value="HAD-like_sf"/>
</dbReference>
<dbReference type="InterPro" id="IPR023214">
    <property type="entry name" value="HAD_sf"/>
</dbReference>
<keyword evidence="4" id="KW-1185">Reference proteome</keyword>
<accession>J4I901</accession>
<dbReference type="HOGENOM" id="CLU_018875_2_1_1"/>
<feature type="region of interest" description="Disordered" evidence="1">
    <location>
        <begin position="292"/>
        <end position="335"/>
    </location>
</feature>
<feature type="compositionally biased region" description="Polar residues" evidence="1">
    <location>
        <begin position="391"/>
        <end position="401"/>
    </location>
</feature>
<dbReference type="InterPro" id="IPR050365">
    <property type="entry name" value="TIM50"/>
</dbReference>
<dbReference type="AlphaFoldDB" id="J4I901"/>
<dbReference type="InterPro" id="IPR004274">
    <property type="entry name" value="FCP1_dom"/>
</dbReference>
<feature type="compositionally biased region" description="Basic and acidic residues" evidence="1">
    <location>
        <begin position="435"/>
        <end position="446"/>
    </location>
</feature>
<dbReference type="SUPFAM" id="SSF56784">
    <property type="entry name" value="HAD-like"/>
    <property type="match status" value="1"/>
</dbReference>
<evidence type="ECO:0000313" key="3">
    <source>
        <dbReference type="EMBL" id="CCM00301.1"/>
    </source>
</evidence>
<evidence type="ECO:0000259" key="2">
    <source>
        <dbReference type="PROSITE" id="PS50969"/>
    </source>
</evidence>
<dbReference type="Pfam" id="PF03031">
    <property type="entry name" value="NIF"/>
    <property type="match status" value="1"/>
</dbReference>
<protein>
    <recommendedName>
        <fullName evidence="2">FCP1 homology domain-containing protein</fullName>
    </recommendedName>
</protein>
<proteinExistence type="predicted"/>
<dbReference type="PANTHER" id="PTHR12210">
    <property type="entry name" value="DULLARD PROTEIN PHOSPHATASE"/>
    <property type="match status" value="1"/>
</dbReference>
<organism evidence="3 4">
    <name type="scientific">Fibroporia radiculosa</name>
    <dbReference type="NCBI Taxonomy" id="599839"/>
    <lineage>
        <taxon>Eukaryota</taxon>
        <taxon>Fungi</taxon>
        <taxon>Dikarya</taxon>
        <taxon>Basidiomycota</taxon>
        <taxon>Agaricomycotina</taxon>
        <taxon>Agaricomycetes</taxon>
        <taxon>Polyporales</taxon>
        <taxon>Fibroporiaceae</taxon>
        <taxon>Fibroporia</taxon>
    </lineage>
</organism>
<evidence type="ECO:0000256" key="1">
    <source>
        <dbReference type="SAM" id="MobiDB-lite"/>
    </source>
</evidence>
<dbReference type="Gene3D" id="3.40.50.1000">
    <property type="entry name" value="HAD superfamily/HAD-like"/>
    <property type="match status" value="1"/>
</dbReference>
<dbReference type="RefSeq" id="XP_012179584.1">
    <property type="nucleotide sequence ID" value="XM_012324194.1"/>
</dbReference>
<feature type="compositionally biased region" description="Basic and acidic residues" evidence="1">
    <location>
        <begin position="15"/>
        <end position="25"/>
    </location>
</feature>
<dbReference type="GeneID" id="24095212"/>
<feature type="region of interest" description="Disordered" evidence="1">
    <location>
        <begin position="1"/>
        <end position="47"/>
    </location>
</feature>
<sequence length="665" mass="73835">MAGYLYNNNSRHSSRSREDDGRDWYTSEGDPVPSSSQPSSVYADCPETVARPYLEGISRPGSVSDHVRAIDKPDLHSTRLHNLPSRPPPREPRAMRKDQYFREVTPLLKPPVSPTPSYYALSMQSPAHIPDPASSRKLLILDLNGTLVHRAPRALRSQPTESGGPVQRLRPVHPRPYMPAFRAYLFAPETKTWLDVMVWSSAQPHSVADMVDKCFGEHKTELVAVWARDTLGLSANHYSARHFVVLHPLDLACRSFALEWCTHFSTNKLICWLQDSKVQTVKDLNKPWSQLPALLTPLPPSPHPSEASTPRSDRSPSPPTSSAPGASAVAAHRHSASTTLLLDDSPLKAAMQPYNHVCIGEYSGERRTKDLESLQKQRDWEAMEAAREQLQIQAPMSQQQDAPRRSELRRDSPEELPQADADEADLKKRKRKASRRDGSVDAHAEDDTSSATTSVPDIHSPSPDGTKYDGAVPSHKRKRKSKRQKTLEALAQCADVERPEEVYDVTLLAVVGVLEEIKHQYNVAAWIRTGGLWGQQRPDLSPEQNVPSEPRAAGADASDKAISADGEGRKRKKEKRNRRMVNVDGKGGVEMKAGNDQMTNAVLNSRENSPVRETVERASDEVLSGNATAEVPIWFRSLDTMSFWAGKGREALIALGIPVEHGIDH</sequence>
<feature type="compositionally biased region" description="Basic residues" evidence="1">
    <location>
        <begin position="474"/>
        <end position="483"/>
    </location>
</feature>
<feature type="compositionally biased region" description="Basic and acidic residues" evidence="1">
    <location>
        <begin position="402"/>
        <end position="413"/>
    </location>
</feature>
<dbReference type="PROSITE" id="PS50969">
    <property type="entry name" value="FCP1"/>
    <property type="match status" value="1"/>
</dbReference>
<name>J4I901_9APHY</name>
<feature type="region of interest" description="Disordered" evidence="1">
    <location>
        <begin position="391"/>
        <end position="483"/>
    </location>
</feature>
<feature type="region of interest" description="Disordered" evidence="1">
    <location>
        <begin position="537"/>
        <end position="578"/>
    </location>
</feature>
<feature type="compositionally biased region" description="Basic residues" evidence="1">
    <location>
        <begin position="569"/>
        <end position="578"/>
    </location>
</feature>
<feature type="domain" description="FCP1 homology" evidence="2">
    <location>
        <begin position="132"/>
        <end position="383"/>
    </location>
</feature>
<feature type="region of interest" description="Disordered" evidence="1">
    <location>
        <begin position="72"/>
        <end position="96"/>
    </location>
</feature>
<dbReference type="OrthoDB" id="1711508at2759"/>
<dbReference type="STRING" id="599839.J4I901"/>
<dbReference type="Proteomes" id="UP000006352">
    <property type="component" value="Unassembled WGS sequence"/>
</dbReference>
<dbReference type="SMART" id="SM00577">
    <property type="entry name" value="CPDc"/>
    <property type="match status" value="1"/>
</dbReference>
<feature type="compositionally biased region" description="Low complexity" evidence="1">
    <location>
        <begin position="31"/>
        <end position="41"/>
    </location>
</feature>
<dbReference type="InParanoid" id="J4I901"/>
<dbReference type="EMBL" id="HE796978">
    <property type="protein sequence ID" value="CCM00301.1"/>
    <property type="molecule type" value="Genomic_DNA"/>
</dbReference>
<reference evidence="3 4" key="1">
    <citation type="journal article" date="2012" name="Appl. Environ. Microbiol.">
        <title>Short-read sequencing for genomic analysis of the brown rot fungus Fibroporia radiculosa.</title>
        <authorList>
            <person name="Tang J.D."/>
            <person name="Perkins A.D."/>
            <person name="Sonstegard T.S."/>
            <person name="Schroeder S.G."/>
            <person name="Burgess S.C."/>
            <person name="Diehl S.V."/>
        </authorList>
    </citation>
    <scope>NUCLEOTIDE SEQUENCE [LARGE SCALE GENOMIC DNA]</scope>
    <source>
        <strain evidence="3 4">TFFH 294</strain>
    </source>
</reference>
<gene>
    <name evidence="3" type="ORF">FIBRA_02331</name>
</gene>
<evidence type="ECO:0000313" key="4">
    <source>
        <dbReference type="Proteomes" id="UP000006352"/>
    </source>
</evidence>